<comment type="cofactor">
    <cofactor evidence="1">
        <name>Mn(2+)</name>
        <dbReference type="ChEBI" id="CHEBI:29035"/>
    </cofactor>
</comment>
<dbReference type="GO" id="GO:0003677">
    <property type="term" value="F:DNA binding"/>
    <property type="evidence" value="ECO:0007669"/>
    <property type="project" value="UniProtKB-KW"/>
</dbReference>
<keyword evidence="10" id="KW-0540">Nuclease</keyword>
<accession>A0AAE7JCB5</accession>
<evidence type="ECO:0000256" key="15">
    <source>
        <dbReference type="ARBA" id="ARBA00022806"/>
    </source>
</evidence>
<evidence type="ECO:0000256" key="2">
    <source>
        <dbReference type="ARBA" id="ARBA00001946"/>
    </source>
</evidence>
<evidence type="ECO:0000256" key="8">
    <source>
        <dbReference type="ARBA" id="ARBA00022695"/>
    </source>
</evidence>
<evidence type="ECO:0000256" key="22">
    <source>
        <dbReference type="ARBA" id="ARBA00049360"/>
    </source>
</evidence>
<dbReference type="PROSITE" id="PS52020">
    <property type="entry name" value="CRESS_DNA_REP"/>
    <property type="match status" value="1"/>
</dbReference>
<keyword evidence="11" id="KW-0479">Metal-binding</keyword>
<evidence type="ECO:0000256" key="9">
    <source>
        <dbReference type="ARBA" id="ARBA00022705"/>
    </source>
</evidence>
<dbReference type="GO" id="GO:0005524">
    <property type="term" value="F:ATP binding"/>
    <property type="evidence" value="ECO:0007669"/>
    <property type="project" value="UniProtKB-KW"/>
</dbReference>
<evidence type="ECO:0000256" key="10">
    <source>
        <dbReference type="ARBA" id="ARBA00022722"/>
    </source>
</evidence>
<evidence type="ECO:0000256" key="14">
    <source>
        <dbReference type="ARBA" id="ARBA00022801"/>
    </source>
</evidence>
<comment type="catalytic activity">
    <reaction evidence="22">
        <text>ATP + H2O = ADP + phosphate + H(+)</text>
        <dbReference type="Rhea" id="RHEA:13065"/>
        <dbReference type="ChEBI" id="CHEBI:15377"/>
        <dbReference type="ChEBI" id="CHEBI:15378"/>
        <dbReference type="ChEBI" id="CHEBI:30616"/>
        <dbReference type="ChEBI" id="CHEBI:43474"/>
        <dbReference type="ChEBI" id="CHEBI:456216"/>
    </reaction>
</comment>
<dbReference type="Gene3D" id="3.40.1310.20">
    <property type="match status" value="1"/>
</dbReference>
<feature type="domain" description="CRESS-DNA virus Rep endonuclease" evidence="23">
    <location>
        <begin position="6"/>
        <end position="110"/>
    </location>
</feature>
<comment type="subcellular location">
    <subcellularLocation>
        <location evidence="3">Host nucleus</location>
    </subcellularLocation>
</comment>
<keyword evidence="6" id="KW-1048">Host nucleus</keyword>
<keyword evidence="16" id="KW-0067">ATP-binding</keyword>
<dbReference type="InterPro" id="IPR049912">
    <property type="entry name" value="CRESS_DNA_REP"/>
</dbReference>
<keyword evidence="13" id="KW-0255">Endonuclease</keyword>
<keyword evidence="25" id="KW-1185">Reference proteome</keyword>
<keyword evidence="15" id="KW-0347">Helicase</keyword>
<dbReference type="InterPro" id="IPR000605">
    <property type="entry name" value="Helicase_SF3_ssDNA/RNA_vir"/>
</dbReference>
<comment type="similarity">
    <text evidence="4">Belongs to the nanoviruses/circoviruses replication-associated protein family.</text>
</comment>
<reference evidence="24 25" key="1">
    <citation type="journal article" date="2020" name="Nat. Commun.">
        <title>Entamoeba and Giardia parasites implicated as hosts of CRESS viruses.</title>
        <authorList>
            <person name="Kinsella C.M."/>
            <person name="Bart A."/>
            <person name="Deijs M."/>
            <person name="Broekhuizen P."/>
            <person name="Kaczorowska J."/>
            <person name="Jebbink M.F."/>
            <person name="van Gool T."/>
            <person name="Cotten M."/>
            <person name="van der Hoek L."/>
        </authorList>
    </citation>
    <scope>NUCLEOTIDE SEQUENCE [LARGE SCALE GENOMIC DNA]</scope>
    <source>
        <strain evidence="24">84-AMS-02</strain>
    </source>
</reference>
<evidence type="ECO:0000256" key="12">
    <source>
        <dbReference type="ARBA" id="ARBA00022741"/>
    </source>
</evidence>
<evidence type="ECO:0000256" key="3">
    <source>
        <dbReference type="ARBA" id="ARBA00004147"/>
    </source>
</evidence>
<dbReference type="GO" id="GO:0003724">
    <property type="term" value="F:RNA helicase activity"/>
    <property type="evidence" value="ECO:0007669"/>
    <property type="project" value="InterPro"/>
</dbReference>
<dbReference type="KEGG" id="vg:80539247"/>
<evidence type="ECO:0000256" key="1">
    <source>
        <dbReference type="ARBA" id="ARBA00001936"/>
    </source>
</evidence>
<evidence type="ECO:0000256" key="7">
    <source>
        <dbReference type="ARBA" id="ARBA00022679"/>
    </source>
</evidence>
<evidence type="ECO:0000256" key="11">
    <source>
        <dbReference type="ARBA" id="ARBA00022723"/>
    </source>
</evidence>
<dbReference type="GO" id="GO:0004519">
    <property type="term" value="F:endonuclease activity"/>
    <property type="evidence" value="ECO:0007669"/>
    <property type="project" value="UniProtKB-KW"/>
</dbReference>
<evidence type="ECO:0000256" key="4">
    <source>
        <dbReference type="ARBA" id="ARBA00008545"/>
    </source>
</evidence>
<dbReference type="Proteomes" id="UP000829996">
    <property type="component" value="Segment"/>
</dbReference>
<dbReference type="GO" id="GO:0016779">
    <property type="term" value="F:nucleotidyltransferase activity"/>
    <property type="evidence" value="ECO:0007669"/>
    <property type="project" value="UniProtKB-KW"/>
</dbReference>
<proteinExistence type="inferred from homology"/>
<dbReference type="GO" id="GO:0046872">
    <property type="term" value="F:metal ion binding"/>
    <property type="evidence" value="ECO:0007669"/>
    <property type="project" value="UniProtKB-KW"/>
</dbReference>
<dbReference type="Pfam" id="PF02407">
    <property type="entry name" value="Viral_Rep"/>
    <property type="match status" value="1"/>
</dbReference>
<dbReference type="InterPro" id="IPR027417">
    <property type="entry name" value="P-loop_NTPase"/>
</dbReference>
<evidence type="ECO:0000313" key="24">
    <source>
        <dbReference type="EMBL" id="QNJ47550.1"/>
    </source>
</evidence>
<dbReference type="GO" id="GO:0006260">
    <property type="term" value="P:DNA replication"/>
    <property type="evidence" value="ECO:0007669"/>
    <property type="project" value="UniProtKB-KW"/>
</dbReference>
<protein>
    <recommendedName>
        <fullName evidence="5">Replication-associated protein</fullName>
    </recommendedName>
    <alternativeName>
        <fullName evidence="20">ATP-dependent helicase Rep</fullName>
    </alternativeName>
    <alternativeName>
        <fullName evidence="21">RepP</fullName>
    </alternativeName>
</protein>
<dbReference type="GeneID" id="80539247"/>
<dbReference type="GO" id="GO:0003723">
    <property type="term" value="F:RNA binding"/>
    <property type="evidence" value="ECO:0007669"/>
    <property type="project" value="InterPro"/>
</dbReference>
<dbReference type="Pfam" id="PF00910">
    <property type="entry name" value="RNA_helicase"/>
    <property type="match status" value="1"/>
</dbReference>
<keyword evidence="14" id="KW-0378">Hydrolase</keyword>
<evidence type="ECO:0000256" key="13">
    <source>
        <dbReference type="ARBA" id="ARBA00022759"/>
    </source>
</evidence>
<name>A0AAE7JCB5_9VIRU</name>
<evidence type="ECO:0000313" key="25">
    <source>
        <dbReference type="Proteomes" id="UP000829996"/>
    </source>
</evidence>
<evidence type="ECO:0000256" key="21">
    <source>
        <dbReference type="ARBA" id="ARBA00032243"/>
    </source>
</evidence>
<keyword evidence="9" id="KW-0235">DNA replication</keyword>
<keyword evidence="18" id="KW-0238">DNA-binding</keyword>
<dbReference type="SUPFAM" id="SSF52540">
    <property type="entry name" value="P-loop containing nucleoside triphosphate hydrolases"/>
    <property type="match status" value="1"/>
</dbReference>
<evidence type="ECO:0000256" key="18">
    <source>
        <dbReference type="ARBA" id="ARBA00023125"/>
    </source>
</evidence>
<organism evidence="24 25">
    <name type="scientific">Giardia-associated CRESS DNA virus 2</name>
    <dbReference type="NCBI Taxonomy" id="2766566"/>
    <lineage>
        <taxon>Viruses</taxon>
        <taxon>Monodnaviria</taxon>
        <taxon>Shotokuvirae</taxon>
        <taxon>Cressdnaviricota</taxon>
        <taxon>Arfiviricetes</taxon>
        <taxon>Cirlivirales</taxon>
        <taxon>Vilyaviridae</taxon>
        <taxon>Vingilotevirus</taxon>
        <taxon>Vingilotevirus gamgee</taxon>
    </lineage>
</organism>
<evidence type="ECO:0000256" key="16">
    <source>
        <dbReference type="ARBA" id="ARBA00022840"/>
    </source>
</evidence>
<dbReference type="Gene3D" id="3.40.50.300">
    <property type="entry name" value="P-loop containing nucleotide triphosphate hydrolases"/>
    <property type="match status" value="1"/>
</dbReference>
<evidence type="ECO:0000259" key="23">
    <source>
        <dbReference type="PROSITE" id="PS52020"/>
    </source>
</evidence>
<keyword evidence="17" id="KW-0190">Covalent protein-DNA linkage</keyword>
<keyword evidence="7" id="KW-0808">Transferase</keyword>
<evidence type="ECO:0000256" key="6">
    <source>
        <dbReference type="ARBA" id="ARBA00022562"/>
    </source>
</evidence>
<keyword evidence="19" id="KW-0511">Multifunctional enzyme</keyword>
<comment type="cofactor">
    <cofactor evidence="2">
        <name>Mg(2+)</name>
        <dbReference type="ChEBI" id="CHEBI:18420"/>
    </cofactor>
</comment>
<keyword evidence="8" id="KW-0548">Nucleotidyltransferase</keyword>
<evidence type="ECO:0000256" key="17">
    <source>
        <dbReference type="ARBA" id="ARBA00023124"/>
    </source>
</evidence>
<dbReference type="GO" id="GO:0042025">
    <property type="term" value="C:host cell nucleus"/>
    <property type="evidence" value="ECO:0007669"/>
    <property type="project" value="UniProtKB-SubCell"/>
</dbReference>
<evidence type="ECO:0000256" key="19">
    <source>
        <dbReference type="ARBA" id="ARBA00023268"/>
    </source>
</evidence>
<evidence type="ECO:0000256" key="20">
    <source>
        <dbReference type="ARBA" id="ARBA00030754"/>
    </source>
</evidence>
<dbReference type="RefSeq" id="YP_010800617.1">
    <property type="nucleotide sequence ID" value="NC_076893.1"/>
</dbReference>
<dbReference type="EMBL" id="MT293426">
    <property type="protein sequence ID" value="QNJ47550.1"/>
    <property type="molecule type" value="Genomic_DNA"/>
</dbReference>
<dbReference type="GO" id="GO:0016787">
    <property type="term" value="F:hydrolase activity"/>
    <property type="evidence" value="ECO:0007669"/>
    <property type="project" value="UniProtKB-KW"/>
</dbReference>
<sequence>MTQASNPKARNWMGTMNGIDERFDGETYLRSMVERGLVKFAAGQLEKGETGNIHLQYYIQRERQTTFATIKRQICPHSHWEVARGTLAQCVAYVTKEDTRIDGPWQFGTGSTMGSRTDLAQAAEAIRSGMDIREVALEFPEPFIKYHKGMMAYKSLITSRGPRKCPPDGPEVWVFWGATGTGKSRRAFETWPDAYRKMTNDKWWDGYHGEETVIFDDFKGSSMRLHDFQLIVDRYPVKVETKGSTVELSATRLVFTSNKHPSEWYSEEADPEGTVMRRINEFCADRGRLIHFVGPDPVLWNSLE</sequence>
<evidence type="ECO:0000256" key="5">
    <source>
        <dbReference type="ARBA" id="ARBA00014531"/>
    </source>
</evidence>
<keyword evidence="12" id="KW-0547">Nucleotide-binding</keyword>